<dbReference type="InterPro" id="IPR052020">
    <property type="entry name" value="Cyclic_di-GMP/3'3'-cGAMP_PDE"/>
</dbReference>
<keyword evidence="1" id="KW-1133">Transmembrane helix</keyword>
<evidence type="ECO:0000256" key="2">
    <source>
        <dbReference type="SAM" id="SignalP"/>
    </source>
</evidence>
<sequence length="518" mass="57631">MVSKLSHTALICLITYTILSISAHSAPDSALEPAYWPISGWFLACFIRFGIGIFPFLLGTVLVALSLSTPYLTFSGALVELFYYYIASVVIKTKSDSSISSKHIIFYTLIAISTGIGASAIPVFFQNIIFDFSNTSVFSVQNSILKLASITSVTPVALLLLYRNKIVFDKIRIQHILILALEILILVLQATLINTDVTNINYTTPLLIPITLWACLTLSFSLACWLVFFSTLITSIGLFFFQASYALSLDYILFIQLQTCIRSFSIIAFAALRYERDLESTKLRLVQNATLISLANLAETRDNETGSHIKRTQKYVSLLTSYLSVHTELKDQLPPKAVERICRSAPLHDIGKVGIPDSILLKPGPLTSGEFNKMKEHTIIGQKALEEAQEMLGQESFLETAQTMALTHHEKWDGTGYPQGLRGQDIPIEGRIMALADVYDALTSPRVYKAALSHSEASEIIISERNKQFDPLVVDAFEALAPEFSRIQTMDTKSLNMPKPTKISFSRPQKDSLLLMME</sequence>
<evidence type="ECO:0000313" key="4">
    <source>
        <dbReference type="EMBL" id="SIO10625.1"/>
    </source>
</evidence>
<feature type="domain" description="HD-GYP" evidence="3">
    <location>
        <begin position="283"/>
        <end position="493"/>
    </location>
</feature>
<keyword evidence="1" id="KW-0812">Transmembrane</keyword>
<evidence type="ECO:0000259" key="3">
    <source>
        <dbReference type="PROSITE" id="PS51832"/>
    </source>
</evidence>
<dbReference type="PROSITE" id="PS51832">
    <property type="entry name" value="HD_GYP"/>
    <property type="match status" value="1"/>
</dbReference>
<dbReference type="InterPro" id="IPR003607">
    <property type="entry name" value="HD/PDEase_dom"/>
</dbReference>
<protein>
    <submittedName>
        <fullName evidence="4">HD domain-containing protein</fullName>
    </submittedName>
</protein>
<feature type="transmembrane region" description="Helical" evidence="1">
    <location>
        <begin position="41"/>
        <end position="65"/>
    </location>
</feature>
<dbReference type="Proteomes" id="UP000184694">
    <property type="component" value="Unassembled WGS sequence"/>
</dbReference>
<feature type="chain" id="PRO_5012207252" evidence="2">
    <location>
        <begin position="26"/>
        <end position="518"/>
    </location>
</feature>
<feature type="transmembrane region" description="Helical" evidence="1">
    <location>
        <begin position="104"/>
        <end position="124"/>
    </location>
</feature>
<keyword evidence="1" id="KW-0472">Membrane</keyword>
<dbReference type="STRING" id="1121457.SAMN02745161_1782"/>
<feature type="transmembrane region" description="Helical" evidence="1">
    <location>
        <begin position="174"/>
        <end position="193"/>
    </location>
</feature>
<feature type="signal peptide" evidence="2">
    <location>
        <begin position="1"/>
        <end position="25"/>
    </location>
</feature>
<dbReference type="EMBL" id="FSRG01000005">
    <property type="protein sequence ID" value="SIO10625.1"/>
    <property type="molecule type" value="Genomic_DNA"/>
</dbReference>
<dbReference type="InterPro" id="IPR037522">
    <property type="entry name" value="HD_GYP_dom"/>
</dbReference>
<keyword evidence="2" id="KW-0732">Signal</keyword>
<evidence type="ECO:0000256" key="1">
    <source>
        <dbReference type="SAM" id="Phobius"/>
    </source>
</evidence>
<reference evidence="5" key="1">
    <citation type="submission" date="2016-11" db="EMBL/GenBank/DDBJ databases">
        <authorList>
            <person name="Varghese N."/>
            <person name="Submissions S."/>
        </authorList>
    </citation>
    <scope>NUCLEOTIDE SEQUENCE [LARGE SCALE GENOMIC DNA]</scope>
    <source>
        <strain evidence="5">DSM 17456</strain>
    </source>
</reference>
<name>A0A1N6GTG6_9BACT</name>
<organism evidence="4 5">
    <name type="scientific">Halodesulfovibrio marinisediminis DSM 17456</name>
    <dbReference type="NCBI Taxonomy" id="1121457"/>
    <lineage>
        <taxon>Bacteria</taxon>
        <taxon>Pseudomonadati</taxon>
        <taxon>Thermodesulfobacteriota</taxon>
        <taxon>Desulfovibrionia</taxon>
        <taxon>Desulfovibrionales</taxon>
        <taxon>Desulfovibrionaceae</taxon>
        <taxon>Halodesulfovibrio</taxon>
    </lineage>
</organism>
<dbReference type="PANTHER" id="PTHR45228:SF5">
    <property type="entry name" value="CYCLIC DI-GMP PHOSPHODIESTERASE VC_1348-RELATED"/>
    <property type="match status" value="1"/>
</dbReference>
<dbReference type="PANTHER" id="PTHR45228">
    <property type="entry name" value="CYCLIC DI-GMP PHOSPHODIESTERASE TM_0186-RELATED"/>
    <property type="match status" value="1"/>
</dbReference>
<proteinExistence type="predicted"/>
<evidence type="ECO:0000313" key="5">
    <source>
        <dbReference type="Proteomes" id="UP000184694"/>
    </source>
</evidence>
<dbReference type="Pfam" id="PF13487">
    <property type="entry name" value="HD_5"/>
    <property type="match status" value="1"/>
</dbReference>
<keyword evidence="5" id="KW-1185">Reference proteome</keyword>
<gene>
    <name evidence="4" type="ORF">SAMN02745161_1782</name>
</gene>
<dbReference type="CDD" id="cd00077">
    <property type="entry name" value="HDc"/>
    <property type="match status" value="1"/>
</dbReference>
<accession>A0A1N6GTG6</accession>
<feature type="transmembrane region" description="Helical" evidence="1">
    <location>
        <begin position="144"/>
        <end position="162"/>
    </location>
</feature>
<dbReference type="SUPFAM" id="SSF109604">
    <property type="entry name" value="HD-domain/PDEase-like"/>
    <property type="match status" value="1"/>
</dbReference>
<dbReference type="RefSeq" id="WP_074216588.1">
    <property type="nucleotide sequence ID" value="NZ_FSRG01000005.1"/>
</dbReference>
<dbReference type="SMART" id="SM00471">
    <property type="entry name" value="HDc"/>
    <property type="match status" value="1"/>
</dbReference>
<dbReference type="Gene3D" id="1.10.3210.10">
    <property type="entry name" value="Hypothetical protein af1432"/>
    <property type="match status" value="1"/>
</dbReference>
<dbReference type="AlphaFoldDB" id="A0A1N6GTG6"/>